<comment type="similarity">
    <text evidence="5">Belongs to the YicC/YloC family.</text>
</comment>
<dbReference type="InterPro" id="IPR013527">
    <property type="entry name" value="YicC-like_N"/>
</dbReference>
<dbReference type="GO" id="GO:0016787">
    <property type="term" value="F:hydrolase activity"/>
    <property type="evidence" value="ECO:0007669"/>
    <property type="project" value="UniProtKB-KW"/>
</dbReference>
<feature type="domain" description="Endoribonuclease YicC-like C-terminal" evidence="7">
    <location>
        <begin position="176"/>
        <end position="286"/>
    </location>
</feature>
<dbReference type="Proteomes" id="UP000257127">
    <property type="component" value="Unassembled WGS sequence"/>
</dbReference>
<comment type="caution">
    <text evidence="8">The sequence shown here is derived from an EMBL/GenBank/DDBJ whole genome shotgun (WGS) entry which is preliminary data.</text>
</comment>
<keyword evidence="9" id="KW-1185">Reference proteome</keyword>
<protein>
    <submittedName>
        <fullName evidence="8">YicC family protein</fullName>
    </submittedName>
</protein>
<evidence type="ECO:0000313" key="9">
    <source>
        <dbReference type="Proteomes" id="UP000257127"/>
    </source>
</evidence>
<dbReference type="Pfam" id="PF03755">
    <property type="entry name" value="YicC-like_N"/>
    <property type="match status" value="1"/>
</dbReference>
<evidence type="ECO:0000259" key="7">
    <source>
        <dbReference type="Pfam" id="PF08340"/>
    </source>
</evidence>
<comment type="cofactor">
    <cofactor evidence="1">
        <name>a divalent metal cation</name>
        <dbReference type="ChEBI" id="CHEBI:60240"/>
    </cofactor>
</comment>
<evidence type="ECO:0000256" key="1">
    <source>
        <dbReference type="ARBA" id="ARBA00001968"/>
    </source>
</evidence>
<sequence length="288" mass="33457">MLQSMTGYGKAFGTFFNKKVTVEMRALNSKGIDIYLKLPGTYKSYELPIRKQIGKELERGKIECVITEEVIGGDTKVSVNQELAKAYFMQMKTLADAVGEEPKDYVASIMRMPEVLQTKESEVTDEEWKELQKLIVEALKNITQFREEEGKSLVDDFNTSIDRIENLLLEVPKYEELRIEIIRERMRKGLEKLQENVDDNRFEQELIYYIEKLDVSEEKTRLQHHLDYFRTTMAAEGAMGKKLGFISQEIGREINTLGSKSYHADLQKNVVEMKDYLEKIKEQVLNTL</sequence>
<keyword evidence="4" id="KW-0378">Hydrolase</keyword>
<name>A0A3E1F2E1_9FLAO</name>
<keyword evidence="2" id="KW-0540">Nuclease</keyword>
<dbReference type="Pfam" id="PF08340">
    <property type="entry name" value="YicC-like_C"/>
    <property type="match status" value="1"/>
</dbReference>
<evidence type="ECO:0000256" key="4">
    <source>
        <dbReference type="ARBA" id="ARBA00022801"/>
    </source>
</evidence>
<dbReference type="PANTHER" id="PTHR30636">
    <property type="entry name" value="UPF0701 PROTEIN YICC"/>
    <property type="match status" value="1"/>
</dbReference>
<evidence type="ECO:0000259" key="6">
    <source>
        <dbReference type="Pfam" id="PF03755"/>
    </source>
</evidence>
<dbReference type="NCBIfam" id="TIGR00255">
    <property type="entry name" value="YicC/YloC family endoribonuclease"/>
    <property type="match status" value="1"/>
</dbReference>
<evidence type="ECO:0000256" key="5">
    <source>
        <dbReference type="ARBA" id="ARBA00035648"/>
    </source>
</evidence>
<dbReference type="GO" id="GO:0004521">
    <property type="term" value="F:RNA endonuclease activity"/>
    <property type="evidence" value="ECO:0007669"/>
    <property type="project" value="InterPro"/>
</dbReference>
<reference evidence="8 9" key="1">
    <citation type="submission" date="2018-08" db="EMBL/GenBank/DDBJ databases">
        <title>The draft genome squence of Brumimicrobium sp. N62.</title>
        <authorList>
            <person name="Du Z.-J."/>
            <person name="Luo H.-R."/>
        </authorList>
    </citation>
    <scope>NUCLEOTIDE SEQUENCE [LARGE SCALE GENOMIC DNA]</scope>
    <source>
        <strain evidence="8 9">N62</strain>
    </source>
</reference>
<organism evidence="8 9">
    <name type="scientific">Brumimicrobium aurantiacum</name>
    <dbReference type="NCBI Taxonomy" id="1737063"/>
    <lineage>
        <taxon>Bacteria</taxon>
        <taxon>Pseudomonadati</taxon>
        <taxon>Bacteroidota</taxon>
        <taxon>Flavobacteriia</taxon>
        <taxon>Flavobacteriales</taxon>
        <taxon>Crocinitomicaceae</taxon>
        <taxon>Brumimicrobium</taxon>
    </lineage>
</organism>
<dbReference type="InterPro" id="IPR005229">
    <property type="entry name" value="YicC/YloC-like"/>
</dbReference>
<dbReference type="AlphaFoldDB" id="A0A3E1F2E1"/>
<accession>A0A3E1F2E1</accession>
<proteinExistence type="inferred from homology"/>
<feature type="domain" description="Endoribonuclease YicC-like N-terminal" evidence="6">
    <location>
        <begin position="2"/>
        <end position="153"/>
    </location>
</feature>
<dbReference type="EMBL" id="QURB01000001">
    <property type="protein sequence ID" value="RFC55975.1"/>
    <property type="molecule type" value="Genomic_DNA"/>
</dbReference>
<evidence type="ECO:0000313" key="8">
    <source>
        <dbReference type="EMBL" id="RFC55975.1"/>
    </source>
</evidence>
<dbReference type="InterPro" id="IPR013551">
    <property type="entry name" value="YicC-like_C"/>
</dbReference>
<evidence type="ECO:0000256" key="2">
    <source>
        <dbReference type="ARBA" id="ARBA00022722"/>
    </source>
</evidence>
<dbReference type="OrthoDB" id="9771229at2"/>
<evidence type="ECO:0000256" key="3">
    <source>
        <dbReference type="ARBA" id="ARBA00022759"/>
    </source>
</evidence>
<gene>
    <name evidence="8" type="ORF">DXU93_00610</name>
</gene>
<keyword evidence="3" id="KW-0255">Endonuclease</keyword>
<dbReference type="PANTHER" id="PTHR30636:SF3">
    <property type="entry name" value="UPF0701 PROTEIN YICC"/>
    <property type="match status" value="1"/>
</dbReference>